<dbReference type="PATRIC" id="fig|1441930.4.peg.4592"/>
<name>W0LIL9_9GAMM</name>
<dbReference type="HOGENOM" id="CLU_147275_0_0_6"/>
<dbReference type="AlphaFoldDB" id="W0LIL9"/>
<organism evidence="2 3">
    <name type="scientific">Chania multitudinisentens RB-25</name>
    <dbReference type="NCBI Taxonomy" id="1441930"/>
    <lineage>
        <taxon>Bacteria</taxon>
        <taxon>Pseudomonadati</taxon>
        <taxon>Pseudomonadota</taxon>
        <taxon>Gammaproteobacteria</taxon>
        <taxon>Enterobacterales</taxon>
        <taxon>Yersiniaceae</taxon>
        <taxon>Chania</taxon>
    </lineage>
</organism>
<keyword evidence="3" id="KW-1185">Reference proteome</keyword>
<dbReference type="OrthoDB" id="6315040at2"/>
<proteinExistence type="predicted"/>
<protein>
    <submittedName>
        <fullName evidence="2">Uncharacterized protein</fullName>
    </submittedName>
</protein>
<dbReference type="KEGG" id="sfo:Z042_23230"/>
<gene>
    <name evidence="2" type="ORF">Z042_23230</name>
</gene>
<evidence type="ECO:0000313" key="3">
    <source>
        <dbReference type="Proteomes" id="UP000019030"/>
    </source>
</evidence>
<accession>W0LIL9</accession>
<evidence type="ECO:0000256" key="1">
    <source>
        <dbReference type="SAM" id="MobiDB-lite"/>
    </source>
</evidence>
<evidence type="ECO:0000313" key="2">
    <source>
        <dbReference type="EMBL" id="AHG22197.1"/>
    </source>
</evidence>
<dbReference type="STRING" id="1441930.Z042_23230"/>
<dbReference type="Proteomes" id="UP000019030">
    <property type="component" value="Chromosome"/>
</dbReference>
<dbReference type="EMBL" id="CP007044">
    <property type="protein sequence ID" value="AHG22197.1"/>
    <property type="molecule type" value="Genomic_DNA"/>
</dbReference>
<sequence>MGQAADTYARLIREQYDDWYNRFYPKQKELMELSTSGQLMNNQLARADANTQQALNTAQVGQQNQMARYGVNQDQKVGDNSLGLRSALATAGAKNGIREGEQDRQMNILTGGSASLRQQMNIGGGSNS</sequence>
<reference evidence="2 3" key="1">
    <citation type="submission" date="2014-01" db="EMBL/GenBank/DDBJ databases">
        <title>Isolation of Serratia multitudinisentens RB-25 from Ex-Landfill site.</title>
        <authorList>
            <person name="Robson E.H.J."/>
        </authorList>
    </citation>
    <scope>NUCLEOTIDE SEQUENCE [LARGE SCALE GENOMIC DNA]</scope>
    <source>
        <strain evidence="2 3">RB-25</strain>
    </source>
</reference>
<feature type="compositionally biased region" description="Polar residues" evidence="1">
    <location>
        <begin position="105"/>
        <end position="121"/>
    </location>
</feature>
<dbReference type="RefSeq" id="WP_024910309.1">
    <property type="nucleotide sequence ID" value="NZ_CP007044.2"/>
</dbReference>
<reference evidence="2 3" key="2">
    <citation type="submission" date="2015-03" db="EMBL/GenBank/DDBJ databases">
        <authorList>
            <person name="Chan K.-G."/>
        </authorList>
    </citation>
    <scope>NUCLEOTIDE SEQUENCE [LARGE SCALE GENOMIC DNA]</scope>
    <source>
        <strain evidence="2 3">RB-25</strain>
    </source>
</reference>
<dbReference type="eggNOG" id="ENOG5032TW7">
    <property type="taxonomic scope" value="Bacteria"/>
</dbReference>
<feature type="region of interest" description="Disordered" evidence="1">
    <location>
        <begin position="92"/>
        <end position="128"/>
    </location>
</feature>